<proteinExistence type="predicted"/>
<sequence length="112" mass="12766">MSAYGHLHLTETSDDVMAPVRRDLPPDWRERQEEALERLKPEPGTGRVTLVAPGHRRPWSAVWSKGADVEPGEYLDAETFREVVEWAFARTADVYLRERTGELTRLAPLPEA</sequence>
<feature type="region of interest" description="Disordered" evidence="1">
    <location>
        <begin position="1"/>
        <end position="21"/>
    </location>
</feature>
<organism evidence="2 3">
    <name type="scientific">Amycolatopsis nalaikhensis</name>
    <dbReference type="NCBI Taxonomy" id="715472"/>
    <lineage>
        <taxon>Bacteria</taxon>
        <taxon>Bacillati</taxon>
        <taxon>Actinomycetota</taxon>
        <taxon>Actinomycetes</taxon>
        <taxon>Pseudonocardiales</taxon>
        <taxon>Pseudonocardiaceae</taxon>
        <taxon>Amycolatopsis</taxon>
    </lineage>
</organism>
<reference evidence="2 3" key="1">
    <citation type="submission" date="2023-06" db="EMBL/GenBank/DDBJ databases">
        <authorList>
            <person name="Oyuntsetseg B."/>
            <person name="Kim S.B."/>
        </authorList>
    </citation>
    <scope>NUCLEOTIDE SEQUENCE [LARGE SCALE GENOMIC DNA]</scope>
    <source>
        <strain evidence="2 3">2-2</strain>
    </source>
</reference>
<evidence type="ECO:0000313" key="2">
    <source>
        <dbReference type="EMBL" id="WIV61831.1"/>
    </source>
</evidence>
<dbReference type="EMBL" id="CP127173">
    <property type="protein sequence ID" value="WIV61831.1"/>
    <property type="molecule type" value="Genomic_DNA"/>
</dbReference>
<evidence type="ECO:0000256" key="1">
    <source>
        <dbReference type="SAM" id="MobiDB-lite"/>
    </source>
</evidence>
<accession>A0ABY8Y217</accession>
<keyword evidence="3" id="KW-1185">Reference proteome</keyword>
<gene>
    <name evidence="2" type="ORF">QP939_26095</name>
</gene>
<protein>
    <submittedName>
        <fullName evidence="2">Uncharacterized protein</fullName>
    </submittedName>
</protein>
<dbReference type="RefSeq" id="WP_285459507.1">
    <property type="nucleotide sequence ID" value="NZ_CP127173.1"/>
</dbReference>
<dbReference type="Proteomes" id="UP001227101">
    <property type="component" value="Chromosome"/>
</dbReference>
<name>A0ABY8Y217_9PSEU</name>
<evidence type="ECO:0000313" key="3">
    <source>
        <dbReference type="Proteomes" id="UP001227101"/>
    </source>
</evidence>